<feature type="domain" description="Cytosolic endo-beta-N-acetylglucosaminidase TIM barrel" evidence="2">
    <location>
        <begin position="108"/>
        <end position="420"/>
    </location>
</feature>
<gene>
    <name evidence="3" type="ORF">GQ43DRAFT_413956</name>
</gene>
<evidence type="ECO:0000313" key="4">
    <source>
        <dbReference type="Proteomes" id="UP000799536"/>
    </source>
</evidence>
<dbReference type="PANTHER" id="PTHR13246">
    <property type="entry name" value="ENDO BETA N-ACETYLGLUCOSAMINIDASE"/>
    <property type="match status" value="1"/>
</dbReference>
<dbReference type="InterPro" id="IPR032979">
    <property type="entry name" value="ENGase"/>
</dbReference>
<dbReference type="AlphaFoldDB" id="A0A9P4JS83"/>
<evidence type="ECO:0000256" key="1">
    <source>
        <dbReference type="SAM" id="MobiDB-lite"/>
    </source>
</evidence>
<dbReference type="GO" id="GO:0005829">
    <property type="term" value="C:cytosol"/>
    <property type="evidence" value="ECO:0007669"/>
    <property type="project" value="UniProtKB-SubCell"/>
</dbReference>
<sequence length="720" mass="80858">MLTSGWKDILRPIRDGYRHLFPSPGTGPTPEERRKQRKLDKLKGFTYFDTFEQLDDWTIEESDPLQRANTPLLPRATLGKRLRKSTNVLLIHDYSGNYQYYESSQGAGVHLEKYSCEYLQFVEIFVYFSHKLVCVPPPSWTNTLHRNGVLALGTLLVEPQTPHTERLLEHDSDDGQDKPQGFPIAKKLALIADHHGFDGWLVNIEKPFPKDVWNSNLLTAFLRELREELGPNRKLIWYDALTLSNKISYQNALNKKNLAYAQTCGSLLTNYCWNEGDAKTSKILGQEVNLSSQDIYFGVDVWAQNKTTLTHPRTTYPAKGGGGTNTGLAVTKLAETGLGVGIFAPAWSFEHFPVFGRSAERAMWDGSNIGDLECPCGEPGHGCGQRHPQNRQFPITRFAREYPAGSERFFYTDFQRAFASHSHELDCIYDDKRTHSQLGAQSILPHMAQTTVTDAPESGINILEMSLEGQPRRPRLGINLHSISKGHNPTDTYERKLPIFKVNMPADGSLGLKINYSHLSPSPKSQTGFYLRFSDDSTAVFYVKEASSIRTLQEPVISQSRAGTGDLVTLQEVGVYLKAPLLGFELAYENYPIRLIDIKSISITPIHTIAPSCHINNIRLERRGTNQSSQWRLCWDFSDEGKEQAVMLGVPYSDLTGPFSHFLVSIDGLSVGRAYALEYILCQALVDKFNAKGADRVTVIVTGVGFGGEYLVNETVWLRI</sequence>
<dbReference type="PANTHER" id="PTHR13246:SF1">
    <property type="entry name" value="CYTOSOLIC ENDO-BETA-N-ACETYLGLUCOSAMINIDASE"/>
    <property type="match status" value="1"/>
</dbReference>
<dbReference type="EMBL" id="ML993941">
    <property type="protein sequence ID" value="KAF2202309.1"/>
    <property type="molecule type" value="Genomic_DNA"/>
</dbReference>
<protein>
    <recommendedName>
        <fullName evidence="2">Cytosolic endo-beta-N-acetylglucosaminidase TIM barrel domain-containing protein</fullName>
    </recommendedName>
</protein>
<dbReference type="OrthoDB" id="284473at2759"/>
<keyword evidence="4" id="KW-1185">Reference proteome</keyword>
<dbReference type="Pfam" id="PF03644">
    <property type="entry name" value="Glyco_hydro_85"/>
    <property type="match status" value="1"/>
</dbReference>
<evidence type="ECO:0000313" key="3">
    <source>
        <dbReference type="EMBL" id="KAF2202309.1"/>
    </source>
</evidence>
<feature type="region of interest" description="Disordered" evidence="1">
    <location>
        <begin position="17"/>
        <end position="36"/>
    </location>
</feature>
<reference evidence="3" key="1">
    <citation type="journal article" date="2020" name="Stud. Mycol.">
        <title>101 Dothideomycetes genomes: a test case for predicting lifestyles and emergence of pathogens.</title>
        <authorList>
            <person name="Haridas S."/>
            <person name="Albert R."/>
            <person name="Binder M."/>
            <person name="Bloem J."/>
            <person name="Labutti K."/>
            <person name="Salamov A."/>
            <person name="Andreopoulos B."/>
            <person name="Baker S."/>
            <person name="Barry K."/>
            <person name="Bills G."/>
            <person name="Bluhm B."/>
            <person name="Cannon C."/>
            <person name="Castanera R."/>
            <person name="Culley D."/>
            <person name="Daum C."/>
            <person name="Ezra D."/>
            <person name="Gonzalez J."/>
            <person name="Henrissat B."/>
            <person name="Kuo A."/>
            <person name="Liang C."/>
            <person name="Lipzen A."/>
            <person name="Lutzoni F."/>
            <person name="Magnuson J."/>
            <person name="Mondo S."/>
            <person name="Nolan M."/>
            <person name="Ohm R."/>
            <person name="Pangilinan J."/>
            <person name="Park H.-J."/>
            <person name="Ramirez L."/>
            <person name="Alfaro M."/>
            <person name="Sun H."/>
            <person name="Tritt A."/>
            <person name="Yoshinaga Y."/>
            <person name="Zwiers L.-H."/>
            <person name="Turgeon B."/>
            <person name="Goodwin S."/>
            <person name="Spatafora J."/>
            <person name="Crous P."/>
            <person name="Grigoriev I."/>
        </authorList>
    </citation>
    <scope>NUCLEOTIDE SEQUENCE</scope>
    <source>
        <strain evidence="3">ATCC 74209</strain>
    </source>
</reference>
<comment type="caution">
    <text evidence="3">The sequence shown here is derived from an EMBL/GenBank/DDBJ whole genome shotgun (WGS) entry which is preliminary data.</text>
</comment>
<accession>A0A9P4JS83</accession>
<dbReference type="GO" id="GO:0033925">
    <property type="term" value="F:mannosyl-glycoprotein endo-beta-N-acetylglucosaminidase activity"/>
    <property type="evidence" value="ECO:0007669"/>
    <property type="project" value="UniProtKB-EC"/>
</dbReference>
<dbReference type="Gene3D" id="3.20.20.80">
    <property type="entry name" value="Glycosidases"/>
    <property type="match status" value="1"/>
</dbReference>
<evidence type="ECO:0000259" key="2">
    <source>
        <dbReference type="Pfam" id="PF03644"/>
    </source>
</evidence>
<organism evidence="3 4">
    <name type="scientific">Delitschia confertaspora ATCC 74209</name>
    <dbReference type="NCBI Taxonomy" id="1513339"/>
    <lineage>
        <taxon>Eukaryota</taxon>
        <taxon>Fungi</taxon>
        <taxon>Dikarya</taxon>
        <taxon>Ascomycota</taxon>
        <taxon>Pezizomycotina</taxon>
        <taxon>Dothideomycetes</taxon>
        <taxon>Pleosporomycetidae</taxon>
        <taxon>Pleosporales</taxon>
        <taxon>Delitschiaceae</taxon>
        <taxon>Delitschia</taxon>
    </lineage>
</organism>
<proteinExistence type="predicted"/>
<dbReference type="InterPro" id="IPR005201">
    <property type="entry name" value="TIM_ENGase"/>
</dbReference>
<name>A0A9P4JS83_9PLEO</name>
<dbReference type="Proteomes" id="UP000799536">
    <property type="component" value="Unassembled WGS sequence"/>
</dbReference>